<keyword evidence="3" id="KW-1185">Reference proteome</keyword>
<dbReference type="RefSeq" id="WP_285747057.1">
    <property type="nucleotide sequence ID" value="NZ_CP127162.1"/>
</dbReference>
<dbReference type="Proteomes" id="UP001236415">
    <property type="component" value="Chromosome"/>
</dbReference>
<gene>
    <name evidence="2" type="ORF">QPK24_06120</name>
</gene>
<organism evidence="2 3">
    <name type="scientific">Paenibacillus polygoni</name>
    <dbReference type="NCBI Taxonomy" id="3050112"/>
    <lineage>
        <taxon>Bacteria</taxon>
        <taxon>Bacillati</taxon>
        <taxon>Bacillota</taxon>
        <taxon>Bacilli</taxon>
        <taxon>Bacillales</taxon>
        <taxon>Paenibacillaceae</taxon>
        <taxon>Paenibacillus</taxon>
    </lineage>
</organism>
<dbReference type="InterPro" id="IPR058780">
    <property type="entry name" value="YhfM-like_dom"/>
</dbReference>
<evidence type="ECO:0000313" key="3">
    <source>
        <dbReference type="Proteomes" id="UP001236415"/>
    </source>
</evidence>
<dbReference type="Pfam" id="PF26353">
    <property type="entry name" value="YhfM"/>
    <property type="match status" value="1"/>
</dbReference>
<sequence>MILINIRSVATIVIVLIFITGCTKSEPKDSVNNITAIELECNTPISEAKCENQLFNDEESIKLFEEAINTAVENLGELDYSAEYNMTIFYSKDVTTNYHLSLGSHRTVKGLLVNQENTSQGYEISVDHANQLRDLVSKR</sequence>
<dbReference type="PROSITE" id="PS51257">
    <property type="entry name" value="PROKAR_LIPOPROTEIN"/>
    <property type="match status" value="1"/>
</dbReference>
<protein>
    <recommendedName>
        <fullName evidence="1">YhfM-like domain-containing protein</fullName>
    </recommendedName>
</protein>
<evidence type="ECO:0000313" key="2">
    <source>
        <dbReference type="EMBL" id="WIV20267.1"/>
    </source>
</evidence>
<name>A0ABY8X423_9BACL</name>
<accession>A0ABY8X423</accession>
<feature type="domain" description="YhfM-like" evidence="1">
    <location>
        <begin position="51"/>
        <end position="138"/>
    </location>
</feature>
<proteinExistence type="predicted"/>
<evidence type="ECO:0000259" key="1">
    <source>
        <dbReference type="Pfam" id="PF26353"/>
    </source>
</evidence>
<reference evidence="2 3" key="1">
    <citation type="submission" date="2023-06" db="EMBL/GenBank/DDBJ databases">
        <title>Paenibacillus polygonum sp. nov., an endophytic bacterium, isolated from Polygonum lapathifolium L. in Nanji Wetland National Nature Reserve, South of Poyang Lake, Jiangxi Province, China.</title>
        <authorList>
            <person name="Yu Z."/>
        </authorList>
    </citation>
    <scope>NUCLEOTIDE SEQUENCE [LARGE SCALE GENOMIC DNA]</scope>
    <source>
        <strain evidence="2 3">C31</strain>
    </source>
</reference>
<dbReference type="EMBL" id="CP127162">
    <property type="protein sequence ID" value="WIV20267.1"/>
    <property type="molecule type" value="Genomic_DNA"/>
</dbReference>